<evidence type="ECO:0000256" key="5">
    <source>
        <dbReference type="ARBA" id="ARBA00023295"/>
    </source>
</evidence>
<name>A0A1E2RZP8_9HYPH</name>
<keyword evidence="3 6" id="KW-0081">Bacteriolytic enzyme</keyword>
<dbReference type="HAMAP" id="MF_04110">
    <property type="entry name" value="ENDOLYSIN_T4"/>
    <property type="match status" value="1"/>
</dbReference>
<dbReference type="PANTHER" id="PTHR38107">
    <property type="match status" value="1"/>
</dbReference>
<dbReference type="GO" id="GO:0009253">
    <property type="term" value="P:peptidoglycan catabolic process"/>
    <property type="evidence" value="ECO:0007669"/>
    <property type="project" value="InterPro"/>
</dbReference>
<dbReference type="InterPro" id="IPR002196">
    <property type="entry name" value="Glyco_hydro_24"/>
</dbReference>
<dbReference type="Gene3D" id="1.10.530.40">
    <property type="match status" value="1"/>
</dbReference>
<keyword evidence="5 6" id="KW-0326">Glycosidase</keyword>
<evidence type="ECO:0000256" key="1">
    <source>
        <dbReference type="ARBA" id="ARBA00000632"/>
    </source>
</evidence>
<proteinExistence type="inferred from homology"/>
<dbReference type="RefSeq" id="WP_069095011.1">
    <property type="nucleotide sequence ID" value="NZ_MASI01000003.1"/>
</dbReference>
<sequence>MSQRAVAALAAAVSMGLVVFTGTYLTEPWEGKRNLAYYDYLGRTWTYGFGETRGVKKGDYCSDAECSRMLYERLEKDYHQPLQRCVDNFDTLPIGLQASMLDAAYNVGVGAICKSTAARRARAKDYRGACNALTWFNKAGGRVVRGLKLRREYGDTYRIGELEICLTSVEQESKR</sequence>
<dbReference type="EC" id="3.2.1.17" evidence="6"/>
<evidence type="ECO:0000256" key="3">
    <source>
        <dbReference type="ARBA" id="ARBA00022638"/>
    </source>
</evidence>
<evidence type="ECO:0000256" key="4">
    <source>
        <dbReference type="ARBA" id="ARBA00022801"/>
    </source>
</evidence>
<dbReference type="GO" id="GO:0003796">
    <property type="term" value="F:lysozyme activity"/>
    <property type="evidence" value="ECO:0007669"/>
    <property type="project" value="UniProtKB-EC"/>
</dbReference>
<dbReference type="OrthoDB" id="5327667at2"/>
<dbReference type="Proteomes" id="UP000095087">
    <property type="component" value="Unassembled WGS sequence"/>
</dbReference>
<evidence type="ECO:0000313" key="8">
    <source>
        <dbReference type="Proteomes" id="UP000095087"/>
    </source>
</evidence>
<dbReference type="GO" id="GO:0042742">
    <property type="term" value="P:defense response to bacterium"/>
    <property type="evidence" value="ECO:0007669"/>
    <property type="project" value="UniProtKB-KW"/>
</dbReference>
<dbReference type="InterPro" id="IPR051018">
    <property type="entry name" value="Bacteriophage_GH24"/>
</dbReference>
<dbReference type="GO" id="GO:0016998">
    <property type="term" value="P:cell wall macromolecule catabolic process"/>
    <property type="evidence" value="ECO:0007669"/>
    <property type="project" value="InterPro"/>
</dbReference>
<dbReference type="GO" id="GO:0031640">
    <property type="term" value="P:killing of cells of another organism"/>
    <property type="evidence" value="ECO:0007669"/>
    <property type="project" value="UniProtKB-KW"/>
</dbReference>
<gene>
    <name evidence="7" type="ORF">A7A08_01726</name>
</gene>
<keyword evidence="8" id="KW-1185">Reference proteome</keyword>
<comment type="caution">
    <text evidence="7">The sequence shown here is derived from an EMBL/GenBank/DDBJ whole genome shotgun (WGS) entry which is preliminary data.</text>
</comment>
<evidence type="ECO:0000256" key="6">
    <source>
        <dbReference type="RuleBase" id="RU003788"/>
    </source>
</evidence>
<comment type="similarity">
    <text evidence="6">Belongs to the glycosyl hydrolase 24 family.</text>
</comment>
<dbReference type="PATRIC" id="fig|1177755.3.peg.1730"/>
<dbReference type="InterPro" id="IPR034690">
    <property type="entry name" value="Endolysin_T4_type"/>
</dbReference>
<reference evidence="7 8" key="1">
    <citation type="submission" date="2016-07" db="EMBL/GenBank/DDBJ databases">
        <title>Draft genome sequence of Methyloligella halotolerans C2T (VKM B-2706T=CCUG 61687T=DSM 25045T), a halotolerant polyhydroxybutyrate accumulating methylotroph.</title>
        <authorList>
            <person name="Vasilenko O.V."/>
            <person name="Doronina N.V."/>
            <person name="Poroshina M.N."/>
            <person name="Tarlachkov S.V."/>
            <person name="Trotsenko Y.A."/>
        </authorList>
    </citation>
    <scope>NUCLEOTIDE SEQUENCE [LARGE SCALE GENOMIC DNA]</scope>
    <source>
        <strain evidence="7 8">VKM B-2706</strain>
    </source>
</reference>
<dbReference type="STRING" id="1177755.A7A08_01726"/>
<dbReference type="CDD" id="cd16900">
    <property type="entry name" value="endolysin_R21-like"/>
    <property type="match status" value="1"/>
</dbReference>
<comment type="catalytic activity">
    <reaction evidence="1 6">
        <text>Hydrolysis of (1-&gt;4)-beta-linkages between N-acetylmuramic acid and N-acetyl-D-glucosamine residues in a peptidoglycan and between N-acetyl-D-glucosamine residues in chitodextrins.</text>
        <dbReference type="EC" id="3.2.1.17"/>
    </reaction>
</comment>
<evidence type="ECO:0000256" key="2">
    <source>
        <dbReference type="ARBA" id="ARBA00022529"/>
    </source>
</evidence>
<dbReference type="InterPro" id="IPR023346">
    <property type="entry name" value="Lysozyme-like_dom_sf"/>
</dbReference>
<organism evidence="7 8">
    <name type="scientific">Methyloligella halotolerans</name>
    <dbReference type="NCBI Taxonomy" id="1177755"/>
    <lineage>
        <taxon>Bacteria</taxon>
        <taxon>Pseudomonadati</taxon>
        <taxon>Pseudomonadota</taxon>
        <taxon>Alphaproteobacteria</taxon>
        <taxon>Hyphomicrobiales</taxon>
        <taxon>Hyphomicrobiaceae</taxon>
        <taxon>Methyloligella</taxon>
    </lineage>
</organism>
<evidence type="ECO:0000313" key="7">
    <source>
        <dbReference type="EMBL" id="ODA67691.1"/>
    </source>
</evidence>
<keyword evidence="2 6" id="KW-0929">Antimicrobial</keyword>
<accession>A0A1E2RZP8</accession>
<dbReference type="InterPro" id="IPR023347">
    <property type="entry name" value="Lysozyme_dom_sf"/>
</dbReference>
<keyword evidence="4 6" id="KW-0378">Hydrolase</keyword>
<dbReference type="PANTHER" id="PTHR38107:SF3">
    <property type="entry name" value="LYSOZYME RRRD-RELATED"/>
    <property type="match status" value="1"/>
</dbReference>
<dbReference type="Pfam" id="PF00959">
    <property type="entry name" value="Phage_lysozyme"/>
    <property type="match status" value="1"/>
</dbReference>
<dbReference type="AlphaFoldDB" id="A0A1E2RZP8"/>
<dbReference type="SUPFAM" id="SSF53955">
    <property type="entry name" value="Lysozyme-like"/>
    <property type="match status" value="1"/>
</dbReference>
<dbReference type="EMBL" id="MASI01000003">
    <property type="protein sequence ID" value="ODA67691.1"/>
    <property type="molecule type" value="Genomic_DNA"/>
</dbReference>
<protein>
    <recommendedName>
        <fullName evidence="6">Lysozyme</fullName>
        <ecNumber evidence="6">3.2.1.17</ecNumber>
    </recommendedName>
</protein>